<dbReference type="RefSeq" id="WP_373956059.1">
    <property type="nucleotide sequence ID" value="NZ_JBHDLN010000018.1"/>
</dbReference>
<evidence type="ECO:0000259" key="8">
    <source>
        <dbReference type="Pfam" id="PF00892"/>
    </source>
</evidence>
<feature type="transmembrane region" description="Helical" evidence="7">
    <location>
        <begin position="70"/>
        <end position="92"/>
    </location>
</feature>
<comment type="similarity">
    <text evidence="2">Belongs to the EamA transporter family.</text>
</comment>
<sequence>MSMPKPWAAYAAMTLSMMTVGSSVIAGKLLVQSVPVFVASALRFGIAAALLIALWFILNGKKPIWVKSEVYRMLLMSFCGSFLFSVCLLYGLQYNGAAESGVITSTTPVFVALLSALLLKERLTPPVMLGVAAAVLGVAFLHIGEPAQTGTGAAWTGNLLILLAVASEALFAVIGKGLTGKYSPVLLSAISCTLGFLWFLPLAVYDVVRMEGLHLTAGEWSYIGYYAVVVTVLGYILWYAGVKKVPGSVSGLFTAVIPVTSIVLSFFILQEQVTWRHGIGVLLVVAGIFGYALLAPGTRKGWQSSRSSYAGKRKFNARLCRPNQSNYNGE</sequence>
<evidence type="ECO:0000313" key="9">
    <source>
        <dbReference type="EMBL" id="MFB0846057.1"/>
    </source>
</evidence>
<dbReference type="PANTHER" id="PTHR32322:SF18">
    <property type="entry name" value="S-ADENOSYLMETHIONINE_S-ADENOSYLHOMOCYSTEINE TRANSPORTER"/>
    <property type="match status" value="1"/>
</dbReference>
<keyword evidence="4 7" id="KW-0812">Transmembrane</keyword>
<dbReference type="SUPFAM" id="SSF103481">
    <property type="entry name" value="Multidrug resistance efflux transporter EmrE"/>
    <property type="match status" value="2"/>
</dbReference>
<feature type="transmembrane region" description="Helical" evidence="7">
    <location>
        <begin position="223"/>
        <end position="242"/>
    </location>
</feature>
<evidence type="ECO:0000313" key="10">
    <source>
        <dbReference type="Proteomes" id="UP001575622"/>
    </source>
</evidence>
<feature type="transmembrane region" description="Helical" evidence="7">
    <location>
        <begin position="185"/>
        <end position="203"/>
    </location>
</feature>
<comment type="caution">
    <text evidence="9">The sequence shown here is derived from an EMBL/GenBank/DDBJ whole genome shotgun (WGS) entry which is preliminary data.</text>
</comment>
<feature type="transmembrane region" description="Helical" evidence="7">
    <location>
        <begin position="275"/>
        <end position="294"/>
    </location>
</feature>
<feature type="domain" description="EamA" evidence="8">
    <location>
        <begin position="156"/>
        <end position="290"/>
    </location>
</feature>
<evidence type="ECO:0000256" key="7">
    <source>
        <dbReference type="SAM" id="Phobius"/>
    </source>
</evidence>
<dbReference type="Gene3D" id="1.10.3730.20">
    <property type="match status" value="1"/>
</dbReference>
<reference evidence="9 10" key="1">
    <citation type="submission" date="2024-09" db="EMBL/GenBank/DDBJ databases">
        <authorList>
            <person name="Makale K.P.P."/>
            <person name="Makhzoum A."/>
            <person name="Rantong G."/>
            <person name="Rahube T.O."/>
        </authorList>
    </citation>
    <scope>NUCLEOTIDE SEQUENCE [LARGE SCALE GENOMIC DNA]</scope>
    <source>
        <strain evidence="9 10">KM_D13</strain>
    </source>
</reference>
<dbReference type="EMBL" id="JBHDLN010000018">
    <property type="protein sequence ID" value="MFB0846057.1"/>
    <property type="molecule type" value="Genomic_DNA"/>
</dbReference>
<dbReference type="PANTHER" id="PTHR32322">
    <property type="entry name" value="INNER MEMBRANE TRANSPORTER"/>
    <property type="match status" value="1"/>
</dbReference>
<evidence type="ECO:0000256" key="5">
    <source>
        <dbReference type="ARBA" id="ARBA00022989"/>
    </source>
</evidence>
<feature type="domain" description="EamA" evidence="8">
    <location>
        <begin position="10"/>
        <end position="141"/>
    </location>
</feature>
<organism evidence="9 10">
    <name type="scientific">Paenibacillus oleatilyticus</name>
    <dbReference type="NCBI Taxonomy" id="2594886"/>
    <lineage>
        <taxon>Bacteria</taxon>
        <taxon>Bacillati</taxon>
        <taxon>Bacillota</taxon>
        <taxon>Bacilli</taxon>
        <taxon>Bacillales</taxon>
        <taxon>Paenibacillaceae</taxon>
        <taxon>Paenibacillus</taxon>
    </lineage>
</organism>
<name>A0ABV4V947_9BACL</name>
<feature type="transmembrane region" description="Helical" evidence="7">
    <location>
        <begin position="36"/>
        <end position="58"/>
    </location>
</feature>
<evidence type="ECO:0000256" key="1">
    <source>
        <dbReference type="ARBA" id="ARBA00004651"/>
    </source>
</evidence>
<keyword evidence="5 7" id="KW-1133">Transmembrane helix</keyword>
<dbReference type="InterPro" id="IPR037185">
    <property type="entry name" value="EmrE-like"/>
</dbReference>
<feature type="transmembrane region" description="Helical" evidence="7">
    <location>
        <begin position="126"/>
        <end position="143"/>
    </location>
</feature>
<dbReference type="Proteomes" id="UP001575622">
    <property type="component" value="Unassembled WGS sequence"/>
</dbReference>
<dbReference type="Pfam" id="PF00892">
    <property type="entry name" value="EamA"/>
    <property type="match status" value="2"/>
</dbReference>
<feature type="transmembrane region" description="Helical" evidence="7">
    <location>
        <begin position="98"/>
        <end position="119"/>
    </location>
</feature>
<dbReference type="InterPro" id="IPR050638">
    <property type="entry name" value="AA-Vitamin_Transporters"/>
</dbReference>
<evidence type="ECO:0000256" key="3">
    <source>
        <dbReference type="ARBA" id="ARBA00022475"/>
    </source>
</evidence>
<proteinExistence type="inferred from homology"/>
<feature type="transmembrane region" description="Helical" evidence="7">
    <location>
        <begin position="155"/>
        <end position="173"/>
    </location>
</feature>
<evidence type="ECO:0000256" key="4">
    <source>
        <dbReference type="ARBA" id="ARBA00022692"/>
    </source>
</evidence>
<accession>A0ABV4V947</accession>
<keyword evidence="10" id="KW-1185">Reference proteome</keyword>
<dbReference type="InterPro" id="IPR000620">
    <property type="entry name" value="EamA_dom"/>
</dbReference>
<evidence type="ECO:0000256" key="6">
    <source>
        <dbReference type="ARBA" id="ARBA00023136"/>
    </source>
</evidence>
<evidence type="ECO:0000256" key="2">
    <source>
        <dbReference type="ARBA" id="ARBA00007362"/>
    </source>
</evidence>
<feature type="transmembrane region" description="Helical" evidence="7">
    <location>
        <begin position="7"/>
        <end position="30"/>
    </location>
</feature>
<comment type="subcellular location">
    <subcellularLocation>
        <location evidence="1">Cell membrane</location>
        <topology evidence="1">Multi-pass membrane protein</topology>
    </subcellularLocation>
</comment>
<feature type="transmembrane region" description="Helical" evidence="7">
    <location>
        <begin position="249"/>
        <end position="269"/>
    </location>
</feature>
<keyword evidence="3" id="KW-1003">Cell membrane</keyword>
<keyword evidence="6 7" id="KW-0472">Membrane</keyword>
<gene>
    <name evidence="9" type="ORF">ACEU3E_28080</name>
</gene>
<protein>
    <submittedName>
        <fullName evidence="9">DMT family transporter</fullName>
    </submittedName>
</protein>